<name>A0A067TI61_GALM3</name>
<feature type="transmembrane region" description="Helical" evidence="1">
    <location>
        <begin position="71"/>
        <end position="88"/>
    </location>
</feature>
<keyword evidence="1" id="KW-0812">Transmembrane</keyword>
<organism evidence="3 4">
    <name type="scientific">Galerina marginata (strain CBS 339.88)</name>
    <dbReference type="NCBI Taxonomy" id="685588"/>
    <lineage>
        <taxon>Eukaryota</taxon>
        <taxon>Fungi</taxon>
        <taxon>Dikarya</taxon>
        <taxon>Basidiomycota</taxon>
        <taxon>Agaricomycotina</taxon>
        <taxon>Agaricomycetes</taxon>
        <taxon>Agaricomycetidae</taxon>
        <taxon>Agaricales</taxon>
        <taxon>Agaricineae</taxon>
        <taxon>Strophariaceae</taxon>
        <taxon>Galerina</taxon>
    </lineage>
</organism>
<feature type="transmembrane region" description="Helical" evidence="1">
    <location>
        <begin position="6"/>
        <end position="29"/>
    </location>
</feature>
<protein>
    <recommendedName>
        <fullName evidence="2">DUF6534 domain-containing protein</fullName>
    </recommendedName>
</protein>
<gene>
    <name evidence="3" type="ORF">GALMADRAFT_277912</name>
</gene>
<dbReference type="EMBL" id="KL142373">
    <property type="protein sequence ID" value="KDR79594.1"/>
    <property type="molecule type" value="Genomic_DNA"/>
</dbReference>
<feature type="transmembrane region" description="Helical" evidence="1">
    <location>
        <begin position="175"/>
        <end position="198"/>
    </location>
</feature>
<feature type="transmembrane region" description="Helical" evidence="1">
    <location>
        <begin position="272"/>
        <end position="291"/>
    </location>
</feature>
<keyword evidence="1" id="KW-0472">Membrane</keyword>
<dbReference type="PANTHER" id="PTHR40465:SF1">
    <property type="entry name" value="DUF6534 DOMAIN-CONTAINING PROTEIN"/>
    <property type="match status" value="1"/>
</dbReference>
<accession>A0A067TI61</accession>
<feature type="domain" description="DUF6534" evidence="2">
    <location>
        <begin position="147"/>
        <end position="192"/>
    </location>
</feature>
<dbReference type="OrthoDB" id="2535105at2759"/>
<reference evidence="4" key="1">
    <citation type="journal article" date="2014" name="Proc. Natl. Acad. Sci. U.S.A.">
        <title>Extensive sampling of basidiomycete genomes demonstrates inadequacy of the white-rot/brown-rot paradigm for wood decay fungi.</title>
        <authorList>
            <person name="Riley R."/>
            <person name="Salamov A.A."/>
            <person name="Brown D.W."/>
            <person name="Nagy L.G."/>
            <person name="Floudas D."/>
            <person name="Held B.W."/>
            <person name="Levasseur A."/>
            <person name="Lombard V."/>
            <person name="Morin E."/>
            <person name="Otillar R."/>
            <person name="Lindquist E.A."/>
            <person name="Sun H."/>
            <person name="LaButti K.M."/>
            <person name="Schmutz J."/>
            <person name="Jabbour D."/>
            <person name="Luo H."/>
            <person name="Baker S.E."/>
            <person name="Pisabarro A.G."/>
            <person name="Walton J.D."/>
            <person name="Blanchette R.A."/>
            <person name="Henrissat B."/>
            <person name="Martin F."/>
            <person name="Cullen D."/>
            <person name="Hibbett D.S."/>
            <person name="Grigoriev I.V."/>
        </authorList>
    </citation>
    <scope>NUCLEOTIDE SEQUENCE [LARGE SCALE GENOMIC DNA]</scope>
    <source>
        <strain evidence="4">CBS 339.88</strain>
    </source>
</reference>
<evidence type="ECO:0000259" key="2">
    <source>
        <dbReference type="Pfam" id="PF20152"/>
    </source>
</evidence>
<dbReference type="Pfam" id="PF20152">
    <property type="entry name" value="DUF6534"/>
    <property type="match status" value="1"/>
</dbReference>
<evidence type="ECO:0000313" key="3">
    <source>
        <dbReference type="EMBL" id="KDR79594.1"/>
    </source>
</evidence>
<keyword evidence="1" id="KW-1133">Transmembrane helix</keyword>
<sequence length="317" mass="35240">MGLNLLGSIFGALLSGVIVNSWLFGCSCSRPSTRLTNQYKNGRFLVSEMIYFYLIISFGDSTTLNIPTWEFALFHGLSAIAAFFVQIYNARRIFAMTKQYMAVATIVLFATVSVAFALGFMAEMFVIGVIDRLHSVSWIAIVWLTCSVVSDLLITGFQVVYLHKHRTGIDKTNRIINILILYILSTGLLTSVPLGGVYTVSFLANLDARRRVREIVPGVHTFKMTSASSQSQGISIEIKHTRQVTTDNSDCEQGLVTELVKLGHKRSTLFRARLSVANLIAMVGGMPSMVFHREKFRAILVAWYSCLSKYGFGTEEA</sequence>
<evidence type="ECO:0000313" key="4">
    <source>
        <dbReference type="Proteomes" id="UP000027222"/>
    </source>
</evidence>
<evidence type="ECO:0000256" key="1">
    <source>
        <dbReference type="SAM" id="Phobius"/>
    </source>
</evidence>
<keyword evidence="4" id="KW-1185">Reference proteome</keyword>
<feature type="transmembrane region" description="Helical" evidence="1">
    <location>
        <begin position="41"/>
        <end position="59"/>
    </location>
</feature>
<dbReference type="Proteomes" id="UP000027222">
    <property type="component" value="Unassembled WGS sequence"/>
</dbReference>
<proteinExistence type="predicted"/>
<dbReference type="InterPro" id="IPR045339">
    <property type="entry name" value="DUF6534"/>
</dbReference>
<feature type="transmembrane region" description="Helical" evidence="1">
    <location>
        <begin position="136"/>
        <end position="163"/>
    </location>
</feature>
<dbReference type="STRING" id="685588.A0A067TI61"/>
<dbReference type="HOGENOM" id="CLU_877310_0_0_1"/>
<feature type="transmembrane region" description="Helical" evidence="1">
    <location>
        <begin position="100"/>
        <end position="130"/>
    </location>
</feature>
<dbReference type="AlphaFoldDB" id="A0A067TI61"/>
<dbReference type="PANTHER" id="PTHR40465">
    <property type="entry name" value="CHROMOSOME 1, WHOLE GENOME SHOTGUN SEQUENCE"/>
    <property type="match status" value="1"/>
</dbReference>